<dbReference type="PANTHER" id="PTHR12128:SF66">
    <property type="entry name" value="4-HYDROXY-2-OXOGLUTARATE ALDOLASE, MITOCHONDRIAL"/>
    <property type="match status" value="1"/>
</dbReference>
<dbReference type="PROSITE" id="PS00666">
    <property type="entry name" value="DHDPS_2"/>
    <property type="match status" value="1"/>
</dbReference>
<evidence type="ECO:0000256" key="4">
    <source>
        <dbReference type="ARBA" id="ARBA00012086"/>
    </source>
</evidence>
<dbReference type="InterPro" id="IPR013785">
    <property type="entry name" value="Aldolase_TIM"/>
</dbReference>
<keyword evidence="6 12" id="KW-0028">Amino-acid biosynthesis</keyword>
<organism evidence="16">
    <name type="scientific">Christensenella massiliensis</name>
    <dbReference type="NCBI Taxonomy" id="1805714"/>
    <lineage>
        <taxon>Bacteria</taxon>
        <taxon>Bacillati</taxon>
        <taxon>Bacillota</taxon>
        <taxon>Clostridia</taxon>
        <taxon>Christensenellales</taxon>
        <taxon>Christensenellaceae</taxon>
        <taxon>Christensenella</taxon>
    </lineage>
</organism>
<keyword evidence="7 12" id="KW-0220">Diaminopimelate biosynthesis</keyword>
<evidence type="ECO:0000256" key="8">
    <source>
        <dbReference type="ARBA" id="ARBA00023154"/>
    </source>
</evidence>
<comment type="subunit">
    <text evidence="12">Homotetramer; dimer of dimers.</text>
</comment>
<dbReference type="Pfam" id="PF00701">
    <property type="entry name" value="DHDPS"/>
    <property type="match status" value="1"/>
</dbReference>
<evidence type="ECO:0000256" key="12">
    <source>
        <dbReference type="HAMAP-Rule" id="MF_00418"/>
    </source>
</evidence>
<comment type="function">
    <text evidence="1 12">Catalyzes the condensation of (S)-aspartate-beta-semialdehyde [(S)-ASA] and pyruvate to 4-hydroxy-tetrahydrodipicolinate (HTPA).</text>
</comment>
<evidence type="ECO:0000256" key="5">
    <source>
        <dbReference type="ARBA" id="ARBA00022490"/>
    </source>
</evidence>
<evidence type="ECO:0000256" key="1">
    <source>
        <dbReference type="ARBA" id="ARBA00003294"/>
    </source>
</evidence>
<feature type="binding site" evidence="12 15">
    <location>
        <position position="45"/>
    </location>
    <ligand>
        <name>pyruvate</name>
        <dbReference type="ChEBI" id="CHEBI:15361"/>
    </ligand>
</feature>
<dbReference type="SUPFAM" id="SSF51569">
    <property type="entry name" value="Aldolase"/>
    <property type="match status" value="1"/>
</dbReference>
<sequence>MIFEGSGVALATPFTENGISYDTLEKLVEFQIENGTDALIACGTTGEPATMTDDEQRSVIECVVKTASGRVPVIAGVGGNNTAHVITSAKAAQALGANALLAVTPYYNKCTNAGLLAHFTALADATDLPVILYNVPSRTGVNISPAIYESLCCHEKIAGIKEASGNIAQVVETARRIRGKAALYSGNDDQVVPLLSLGGNGVISVLANIMPKYVHNMVRNYLDGKIREACEMQLEINPLVSALFTEVNPIPIKTALRMIGFDMGPFRLPLTELEQKNYENLLMQMRSFGLCD</sequence>
<evidence type="ECO:0000256" key="14">
    <source>
        <dbReference type="PIRSR" id="PIRSR001365-1"/>
    </source>
</evidence>
<evidence type="ECO:0000256" key="13">
    <source>
        <dbReference type="PIRNR" id="PIRNR001365"/>
    </source>
</evidence>
<evidence type="ECO:0000256" key="15">
    <source>
        <dbReference type="PIRSR" id="PIRSR001365-2"/>
    </source>
</evidence>
<gene>
    <name evidence="12 16" type="primary">dapA</name>
    <name evidence="16" type="ORF">PUP29_02830</name>
</gene>
<dbReference type="Gene3D" id="3.20.20.70">
    <property type="entry name" value="Aldolase class I"/>
    <property type="match status" value="1"/>
</dbReference>
<dbReference type="GO" id="GO:0005829">
    <property type="term" value="C:cytosol"/>
    <property type="evidence" value="ECO:0007669"/>
    <property type="project" value="TreeGrafter"/>
</dbReference>
<dbReference type="EC" id="4.3.3.7" evidence="4 12"/>
<feature type="active site" description="Schiff-base intermediate with substrate" evidence="12 14">
    <location>
        <position position="161"/>
    </location>
</feature>
<evidence type="ECO:0000313" key="16">
    <source>
        <dbReference type="EMBL" id="XCC62874.1"/>
    </source>
</evidence>
<comment type="subcellular location">
    <subcellularLocation>
        <location evidence="12">Cytoplasm</location>
    </subcellularLocation>
</comment>
<comment type="catalytic activity">
    <reaction evidence="11 12">
        <text>L-aspartate 4-semialdehyde + pyruvate = (2S,4S)-4-hydroxy-2,3,4,5-tetrahydrodipicolinate + H2O + H(+)</text>
        <dbReference type="Rhea" id="RHEA:34171"/>
        <dbReference type="ChEBI" id="CHEBI:15361"/>
        <dbReference type="ChEBI" id="CHEBI:15377"/>
        <dbReference type="ChEBI" id="CHEBI:15378"/>
        <dbReference type="ChEBI" id="CHEBI:67139"/>
        <dbReference type="ChEBI" id="CHEBI:537519"/>
        <dbReference type="EC" id="4.3.3.7"/>
    </reaction>
</comment>
<dbReference type="CDD" id="cd00950">
    <property type="entry name" value="DHDPS"/>
    <property type="match status" value="1"/>
</dbReference>
<keyword evidence="10 12" id="KW-0704">Schiff base</keyword>
<keyword evidence="9 12" id="KW-0456">Lyase</keyword>
<comment type="similarity">
    <text evidence="3 12 13">Belongs to the DapA family.</text>
</comment>
<comment type="pathway">
    <text evidence="2 12">Amino-acid biosynthesis; L-lysine biosynthesis via DAP pathway; (S)-tetrahydrodipicolinate from L-aspartate: step 3/4.</text>
</comment>
<dbReference type="SMART" id="SM01130">
    <property type="entry name" value="DHDPS"/>
    <property type="match status" value="1"/>
</dbReference>
<dbReference type="PANTHER" id="PTHR12128">
    <property type="entry name" value="DIHYDRODIPICOLINATE SYNTHASE"/>
    <property type="match status" value="1"/>
</dbReference>
<dbReference type="GO" id="GO:0009089">
    <property type="term" value="P:lysine biosynthetic process via diaminopimelate"/>
    <property type="evidence" value="ECO:0007669"/>
    <property type="project" value="UniProtKB-UniRule"/>
</dbReference>
<feature type="active site" description="Proton donor/acceptor" evidence="12 14">
    <location>
        <position position="133"/>
    </location>
</feature>
<dbReference type="InterPro" id="IPR005263">
    <property type="entry name" value="DapA"/>
</dbReference>
<comment type="caution">
    <text evidence="12">Was originally thought to be a dihydrodipicolinate synthase (DHDPS), catalyzing the condensation of (S)-aspartate-beta-semialdehyde [(S)-ASA] and pyruvate to dihydrodipicolinate (DHDP). However, it was shown in E.coli that the product of the enzymatic reaction is not dihydrodipicolinate but in fact (4S)-4-hydroxy-2,3,4,5-tetrahydro-(2S)-dipicolinic acid (HTPA), and that the consecutive dehydration reaction leading to DHDP is not spontaneous but catalyzed by DapB.</text>
</comment>
<feature type="binding site" evidence="12 15">
    <location>
        <position position="203"/>
    </location>
    <ligand>
        <name>pyruvate</name>
        <dbReference type="ChEBI" id="CHEBI:15361"/>
    </ligand>
</feature>
<evidence type="ECO:0000256" key="11">
    <source>
        <dbReference type="ARBA" id="ARBA00047836"/>
    </source>
</evidence>
<name>A0AAU8A9S9_9FIRM</name>
<dbReference type="GO" id="GO:0008840">
    <property type="term" value="F:4-hydroxy-tetrahydrodipicolinate synthase activity"/>
    <property type="evidence" value="ECO:0007669"/>
    <property type="project" value="UniProtKB-UniRule"/>
</dbReference>
<dbReference type="NCBIfam" id="TIGR00674">
    <property type="entry name" value="dapA"/>
    <property type="match status" value="1"/>
</dbReference>
<evidence type="ECO:0000256" key="7">
    <source>
        <dbReference type="ARBA" id="ARBA00022915"/>
    </source>
</evidence>
<dbReference type="PIRSF" id="PIRSF001365">
    <property type="entry name" value="DHDPS"/>
    <property type="match status" value="1"/>
</dbReference>
<protein>
    <recommendedName>
        <fullName evidence="4 12">4-hydroxy-tetrahydrodipicolinate synthase</fullName>
        <shortName evidence="12">HTPA synthase</shortName>
        <ecNumber evidence="4 12">4.3.3.7</ecNumber>
    </recommendedName>
</protein>
<dbReference type="InterPro" id="IPR002220">
    <property type="entry name" value="DapA-like"/>
</dbReference>
<feature type="site" description="Part of a proton relay during catalysis" evidence="12">
    <location>
        <position position="107"/>
    </location>
</feature>
<dbReference type="HAMAP" id="MF_00418">
    <property type="entry name" value="DapA"/>
    <property type="match status" value="1"/>
</dbReference>
<evidence type="ECO:0000256" key="10">
    <source>
        <dbReference type="ARBA" id="ARBA00023270"/>
    </source>
</evidence>
<reference evidence="16" key="1">
    <citation type="submission" date="2023-02" db="EMBL/GenBank/DDBJ databases">
        <title>Gut commensal Christensenella minuta modulates host metabolism via a new class of secondary bile acids.</title>
        <authorList>
            <person name="Liu C."/>
        </authorList>
    </citation>
    <scope>NUCLEOTIDE SEQUENCE</scope>
    <source>
        <strain evidence="16">CA70</strain>
    </source>
</reference>
<keyword evidence="5 12" id="KW-0963">Cytoplasm</keyword>
<dbReference type="EMBL" id="CP117826">
    <property type="protein sequence ID" value="XCC62874.1"/>
    <property type="molecule type" value="Genomic_DNA"/>
</dbReference>
<dbReference type="PRINTS" id="PR00146">
    <property type="entry name" value="DHPICSNTHASE"/>
</dbReference>
<keyword evidence="8 12" id="KW-0457">Lysine biosynthesis</keyword>
<accession>A0AAU8A9S9</accession>
<evidence type="ECO:0000256" key="6">
    <source>
        <dbReference type="ARBA" id="ARBA00022605"/>
    </source>
</evidence>
<dbReference type="GO" id="GO:0019877">
    <property type="term" value="P:diaminopimelate biosynthetic process"/>
    <property type="evidence" value="ECO:0007669"/>
    <property type="project" value="UniProtKB-UniRule"/>
</dbReference>
<dbReference type="InterPro" id="IPR020625">
    <property type="entry name" value="Schiff_base-form_aldolases_AS"/>
</dbReference>
<evidence type="ECO:0000256" key="3">
    <source>
        <dbReference type="ARBA" id="ARBA00007592"/>
    </source>
</evidence>
<proteinExistence type="inferred from homology"/>
<evidence type="ECO:0000256" key="9">
    <source>
        <dbReference type="ARBA" id="ARBA00023239"/>
    </source>
</evidence>
<evidence type="ECO:0000256" key="2">
    <source>
        <dbReference type="ARBA" id="ARBA00005120"/>
    </source>
</evidence>
<feature type="site" description="Part of a proton relay during catalysis" evidence="12">
    <location>
        <position position="44"/>
    </location>
</feature>
<dbReference type="AlphaFoldDB" id="A0AAU8A9S9"/>